<dbReference type="EMBL" id="GGEC01065408">
    <property type="protein sequence ID" value="MBX45892.1"/>
    <property type="molecule type" value="Transcribed_RNA"/>
</dbReference>
<accession>A0A2P2NTR2</accession>
<organism evidence="1">
    <name type="scientific">Rhizophora mucronata</name>
    <name type="common">Asiatic mangrove</name>
    <dbReference type="NCBI Taxonomy" id="61149"/>
    <lineage>
        <taxon>Eukaryota</taxon>
        <taxon>Viridiplantae</taxon>
        <taxon>Streptophyta</taxon>
        <taxon>Embryophyta</taxon>
        <taxon>Tracheophyta</taxon>
        <taxon>Spermatophyta</taxon>
        <taxon>Magnoliopsida</taxon>
        <taxon>eudicotyledons</taxon>
        <taxon>Gunneridae</taxon>
        <taxon>Pentapetalae</taxon>
        <taxon>rosids</taxon>
        <taxon>fabids</taxon>
        <taxon>Malpighiales</taxon>
        <taxon>Rhizophoraceae</taxon>
        <taxon>Rhizophora</taxon>
    </lineage>
</organism>
<proteinExistence type="predicted"/>
<reference evidence="1" key="1">
    <citation type="submission" date="2018-02" db="EMBL/GenBank/DDBJ databases">
        <title>Rhizophora mucronata_Transcriptome.</title>
        <authorList>
            <person name="Meera S.P."/>
            <person name="Sreeshan A."/>
            <person name="Augustine A."/>
        </authorList>
    </citation>
    <scope>NUCLEOTIDE SEQUENCE</scope>
    <source>
        <tissue evidence="1">Leaf</tissue>
    </source>
</reference>
<name>A0A2P2NTR2_RHIMU</name>
<evidence type="ECO:0000313" key="1">
    <source>
        <dbReference type="EMBL" id="MBX45892.1"/>
    </source>
</evidence>
<sequence>MQIMLLNTYTILRNKSVLKFMHLNFPS</sequence>
<dbReference type="AlphaFoldDB" id="A0A2P2NTR2"/>
<protein>
    <submittedName>
        <fullName evidence="1">Uncharacterized protein</fullName>
    </submittedName>
</protein>